<keyword evidence="5" id="KW-1185">Reference proteome</keyword>
<evidence type="ECO:0000313" key="5">
    <source>
        <dbReference type="Proteomes" id="UP000192602"/>
    </source>
</evidence>
<keyword evidence="1" id="KW-0547">Nucleotide-binding</keyword>
<dbReference type="STRING" id="1069081.SAMN05660197_0508"/>
<dbReference type="RefSeq" id="WP_084275006.1">
    <property type="nucleotide sequence ID" value="NZ_AP026671.1"/>
</dbReference>
<feature type="domain" description="Sigma-54 factor interaction" evidence="3">
    <location>
        <begin position="5"/>
        <end position="52"/>
    </location>
</feature>
<evidence type="ECO:0000259" key="3">
    <source>
        <dbReference type="Pfam" id="PF00158"/>
    </source>
</evidence>
<protein>
    <recommendedName>
        <fullName evidence="3">Sigma-54 factor interaction domain-containing protein</fullName>
    </recommendedName>
</protein>
<dbReference type="GO" id="GO:0006355">
    <property type="term" value="P:regulation of DNA-templated transcription"/>
    <property type="evidence" value="ECO:0007669"/>
    <property type="project" value="InterPro"/>
</dbReference>
<organism evidence="4 5">
    <name type="scientific">Nitratiruptor tergarcus DSM 16512</name>
    <dbReference type="NCBI Taxonomy" id="1069081"/>
    <lineage>
        <taxon>Bacteria</taxon>
        <taxon>Pseudomonadati</taxon>
        <taxon>Campylobacterota</taxon>
        <taxon>Epsilonproteobacteria</taxon>
        <taxon>Nautiliales</taxon>
        <taxon>Nitratiruptoraceae</taxon>
        <taxon>Nitratiruptor</taxon>
    </lineage>
</organism>
<name>A0A1W1WRB3_9BACT</name>
<gene>
    <name evidence="4" type="ORF">SAMN05660197_0508</name>
</gene>
<accession>A0A1W1WRB3</accession>
<keyword evidence="2" id="KW-0067">ATP-binding</keyword>
<evidence type="ECO:0000256" key="1">
    <source>
        <dbReference type="ARBA" id="ARBA00022741"/>
    </source>
</evidence>
<evidence type="ECO:0000313" key="4">
    <source>
        <dbReference type="EMBL" id="SMC08742.1"/>
    </source>
</evidence>
<dbReference type="Pfam" id="PF00158">
    <property type="entry name" value="Sigma54_activat"/>
    <property type="match status" value="1"/>
</dbReference>
<dbReference type="SUPFAM" id="SSF52540">
    <property type="entry name" value="P-loop containing nucleoside triphosphate hydrolases"/>
    <property type="match status" value="1"/>
</dbReference>
<evidence type="ECO:0000256" key="2">
    <source>
        <dbReference type="ARBA" id="ARBA00022840"/>
    </source>
</evidence>
<dbReference type="InterPro" id="IPR027417">
    <property type="entry name" value="P-loop_NTPase"/>
</dbReference>
<dbReference type="Proteomes" id="UP000192602">
    <property type="component" value="Unassembled WGS sequence"/>
</dbReference>
<proteinExistence type="predicted"/>
<sequence length="236" mass="27381">MRTFVAKSPQTIKALNILQAAANLPVNIAIIGERGTGKETLVNEVFPHIPRYSVASLPQKIEAKEIFIRDFENIENLHIFMRSIQGVRLIVAVTKFDEELDEFFPIQVTIPPLRERTEDFEELKRIYIQKVKEEFELEEFPQDFIPDLQSNVISLKKSIYEKALLSSMDEEEIMQLLEQYLENRVDEGYKELLYLFEVPLLRAAKKKCKSVLAMSKALELNRATLTSKLKRYASKI</sequence>
<dbReference type="InterPro" id="IPR002078">
    <property type="entry name" value="Sigma_54_int"/>
</dbReference>
<dbReference type="PANTHER" id="PTHR32071">
    <property type="entry name" value="TRANSCRIPTIONAL REGULATORY PROTEIN"/>
    <property type="match status" value="1"/>
</dbReference>
<dbReference type="AlphaFoldDB" id="A0A1W1WRB3"/>
<dbReference type="EMBL" id="FWWZ01000001">
    <property type="protein sequence ID" value="SMC08742.1"/>
    <property type="molecule type" value="Genomic_DNA"/>
</dbReference>
<dbReference type="OrthoDB" id="9813717at2"/>
<dbReference type="GO" id="GO:0005524">
    <property type="term" value="F:ATP binding"/>
    <property type="evidence" value="ECO:0007669"/>
    <property type="project" value="UniProtKB-KW"/>
</dbReference>
<dbReference type="Gene3D" id="3.40.50.300">
    <property type="entry name" value="P-loop containing nucleotide triphosphate hydrolases"/>
    <property type="match status" value="1"/>
</dbReference>
<reference evidence="5" key="1">
    <citation type="submission" date="2017-04" db="EMBL/GenBank/DDBJ databases">
        <authorList>
            <person name="Varghese N."/>
            <person name="Submissions S."/>
        </authorList>
    </citation>
    <scope>NUCLEOTIDE SEQUENCE [LARGE SCALE GENOMIC DNA]</scope>
    <source>
        <strain evidence="5">DSM 16512</strain>
    </source>
</reference>